<dbReference type="Pfam" id="PF00216">
    <property type="entry name" value="Bac_DNA_binding"/>
    <property type="match status" value="1"/>
</dbReference>
<proteinExistence type="inferred from homology"/>
<dbReference type="EMBL" id="DSVQ01000012">
    <property type="protein sequence ID" value="HGT39027.1"/>
    <property type="molecule type" value="Genomic_DNA"/>
</dbReference>
<dbReference type="CDD" id="cd13834">
    <property type="entry name" value="HU_like"/>
    <property type="match status" value="1"/>
</dbReference>
<comment type="caution">
    <text evidence="4">The sequence shown here is derived from an EMBL/GenBank/DDBJ whole genome shotgun (WGS) entry which is preliminary data.</text>
</comment>
<sequence>MSTTRMSPQQERGMAGNESAKPMTKSEIFAAIAESTGLARKDVAKVFDELATLIGKNIGKKGPGVFAVPGLMKIVVVRKPATKATTRPNPFKPGEMMKVAAKPARNVVKIRPLKSLKEMV</sequence>
<dbReference type="AlphaFoldDB" id="A0A7C4QMR5"/>
<evidence type="ECO:0000313" key="4">
    <source>
        <dbReference type="EMBL" id="HGT39027.1"/>
    </source>
</evidence>
<reference evidence="4" key="1">
    <citation type="journal article" date="2020" name="mSystems">
        <title>Genome- and Community-Level Interaction Insights into Carbon Utilization and Element Cycling Functions of Hydrothermarchaeota in Hydrothermal Sediment.</title>
        <authorList>
            <person name="Zhou Z."/>
            <person name="Liu Y."/>
            <person name="Xu W."/>
            <person name="Pan J."/>
            <person name="Luo Z.H."/>
            <person name="Li M."/>
        </authorList>
    </citation>
    <scope>NUCLEOTIDE SEQUENCE [LARGE SCALE GENOMIC DNA]</scope>
    <source>
        <strain evidence="4">SpSt-508</strain>
    </source>
</reference>
<dbReference type="GO" id="GO:0030527">
    <property type="term" value="F:structural constituent of chromatin"/>
    <property type="evidence" value="ECO:0007669"/>
    <property type="project" value="InterPro"/>
</dbReference>
<evidence type="ECO:0000256" key="2">
    <source>
        <dbReference type="ARBA" id="ARBA00023125"/>
    </source>
</evidence>
<accession>A0A7C4QMR5</accession>
<organism evidence="4">
    <name type="scientific">Schlesneria paludicola</name>
    <dbReference type="NCBI Taxonomy" id="360056"/>
    <lineage>
        <taxon>Bacteria</taxon>
        <taxon>Pseudomonadati</taxon>
        <taxon>Planctomycetota</taxon>
        <taxon>Planctomycetia</taxon>
        <taxon>Planctomycetales</taxon>
        <taxon>Planctomycetaceae</taxon>
        <taxon>Schlesneria</taxon>
    </lineage>
</organism>
<evidence type="ECO:0000256" key="1">
    <source>
        <dbReference type="ARBA" id="ARBA00010529"/>
    </source>
</evidence>
<evidence type="ECO:0000256" key="3">
    <source>
        <dbReference type="SAM" id="MobiDB-lite"/>
    </source>
</evidence>
<keyword evidence="2 4" id="KW-0238">DNA-binding</keyword>
<dbReference type="InterPro" id="IPR010992">
    <property type="entry name" value="IHF-like_DNA-bd_dom_sf"/>
</dbReference>
<feature type="compositionally biased region" description="Polar residues" evidence="3">
    <location>
        <begin position="1"/>
        <end position="10"/>
    </location>
</feature>
<dbReference type="InterPro" id="IPR000119">
    <property type="entry name" value="Hist_DNA-bd"/>
</dbReference>
<protein>
    <submittedName>
        <fullName evidence="4">DNA-binding protein</fullName>
    </submittedName>
</protein>
<dbReference type="SUPFAM" id="SSF47729">
    <property type="entry name" value="IHF-like DNA-binding proteins"/>
    <property type="match status" value="1"/>
</dbReference>
<gene>
    <name evidence="4" type="ORF">ENS64_07150</name>
</gene>
<feature type="region of interest" description="Disordered" evidence="3">
    <location>
        <begin position="1"/>
        <end position="22"/>
    </location>
</feature>
<comment type="similarity">
    <text evidence="1">Belongs to the bacterial histone-like protein family.</text>
</comment>
<dbReference type="Gene3D" id="4.10.520.10">
    <property type="entry name" value="IHF-like DNA-binding proteins"/>
    <property type="match status" value="1"/>
</dbReference>
<name>A0A7C4QMR5_9PLAN</name>
<dbReference type="GO" id="GO:0003677">
    <property type="term" value="F:DNA binding"/>
    <property type="evidence" value="ECO:0007669"/>
    <property type="project" value="UniProtKB-KW"/>
</dbReference>